<dbReference type="PROSITE" id="PS50004">
    <property type="entry name" value="C2"/>
    <property type="match status" value="1"/>
</dbReference>
<feature type="compositionally biased region" description="Low complexity" evidence="1">
    <location>
        <begin position="62"/>
        <end position="77"/>
    </location>
</feature>
<feature type="region of interest" description="Disordered" evidence="1">
    <location>
        <begin position="1"/>
        <end position="28"/>
    </location>
</feature>
<feature type="region of interest" description="Disordered" evidence="1">
    <location>
        <begin position="499"/>
        <end position="552"/>
    </location>
</feature>
<feature type="region of interest" description="Disordered" evidence="1">
    <location>
        <begin position="154"/>
        <end position="173"/>
    </location>
</feature>
<dbReference type="EMBL" id="HG719159">
    <property type="protein sequence ID" value="CDJ56883.1"/>
    <property type="molecule type" value="Genomic_DNA"/>
</dbReference>
<evidence type="ECO:0000259" key="2">
    <source>
        <dbReference type="PROSITE" id="PS50004"/>
    </source>
</evidence>
<reference evidence="3" key="1">
    <citation type="submission" date="2013-10" db="EMBL/GenBank/DDBJ databases">
        <title>Genomic analysis of the causative agents of coccidiosis in chickens.</title>
        <authorList>
            <person name="Reid A.J."/>
            <person name="Blake D."/>
            <person name="Billington K."/>
            <person name="Browne H."/>
            <person name="Dunn M."/>
            <person name="Hung S."/>
            <person name="Kawahara F."/>
            <person name="Miranda-Saavedra D."/>
            <person name="Mourier T."/>
            <person name="Nagra H."/>
            <person name="Otto T.D."/>
            <person name="Rawlings N."/>
            <person name="Sanchez A."/>
            <person name="Sanders M."/>
            <person name="Subramaniam C."/>
            <person name="Tay Y."/>
            <person name="Dear P."/>
            <person name="Doerig C."/>
            <person name="Gruber A."/>
            <person name="Parkinson J."/>
            <person name="Shirley M."/>
            <person name="Wan K.L."/>
            <person name="Berriman M."/>
            <person name="Tomley F."/>
            <person name="Pain A."/>
        </authorList>
    </citation>
    <scope>NUCLEOTIDE SEQUENCE [LARGE SCALE GENOMIC DNA]</scope>
    <source>
        <strain evidence="3">Weybridge</strain>
    </source>
</reference>
<dbReference type="SUPFAM" id="SSF49562">
    <property type="entry name" value="C2 domain (Calcium/lipid-binding domain, CaLB)"/>
    <property type="match status" value="1"/>
</dbReference>
<dbReference type="Pfam" id="PF00168">
    <property type="entry name" value="C2"/>
    <property type="match status" value="1"/>
</dbReference>
<keyword evidence="4" id="KW-1185">Reference proteome</keyword>
<dbReference type="InterPro" id="IPR035892">
    <property type="entry name" value="C2_domain_sf"/>
</dbReference>
<name>U6M1B7_EIMMA</name>
<dbReference type="InterPro" id="IPR000008">
    <property type="entry name" value="C2_dom"/>
</dbReference>
<dbReference type="AlphaFoldDB" id="U6M1B7"/>
<proteinExistence type="predicted"/>
<evidence type="ECO:0000313" key="4">
    <source>
        <dbReference type="Proteomes" id="UP000030763"/>
    </source>
</evidence>
<evidence type="ECO:0000256" key="1">
    <source>
        <dbReference type="SAM" id="MobiDB-lite"/>
    </source>
</evidence>
<evidence type="ECO:0000313" key="3">
    <source>
        <dbReference type="EMBL" id="CDJ56883.1"/>
    </source>
</evidence>
<reference evidence="3" key="2">
    <citation type="submission" date="2013-10" db="EMBL/GenBank/DDBJ databases">
        <authorList>
            <person name="Aslett M."/>
        </authorList>
    </citation>
    <scope>NUCLEOTIDE SEQUENCE [LARGE SCALE GENOMIC DNA]</scope>
    <source>
        <strain evidence="3">Weybridge</strain>
    </source>
</reference>
<feature type="region of interest" description="Disordered" evidence="1">
    <location>
        <begin position="62"/>
        <end position="95"/>
    </location>
</feature>
<dbReference type="CDD" id="cd00030">
    <property type="entry name" value="C2"/>
    <property type="match status" value="1"/>
</dbReference>
<dbReference type="OrthoDB" id="347027at2759"/>
<dbReference type="Gene3D" id="2.60.40.150">
    <property type="entry name" value="C2 domain"/>
    <property type="match status" value="1"/>
</dbReference>
<gene>
    <name evidence="3" type="ORF">EMWEY_00026120</name>
</gene>
<organism evidence="3 4">
    <name type="scientific">Eimeria maxima</name>
    <name type="common">Coccidian parasite</name>
    <dbReference type="NCBI Taxonomy" id="5804"/>
    <lineage>
        <taxon>Eukaryota</taxon>
        <taxon>Sar</taxon>
        <taxon>Alveolata</taxon>
        <taxon>Apicomplexa</taxon>
        <taxon>Conoidasida</taxon>
        <taxon>Coccidia</taxon>
        <taxon>Eucoccidiorida</taxon>
        <taxon>Eimeriorina</taxon>
        <taxon>Eimeriidae</taxon>
        <taxon>Eimeria</taxon>
    </lineage>
</organism>
<dbReference type="GeneID" id="25336598"/>
<dbReference type="VEuPathDB" id="ToxoDB:EMWEY_00026120"/>
<dbReference type="Proteomes" id="UP000030763">
    <property type="component" value="Unassembled WGS sequence"/>
</dbReference>
<accession>U6M1B7</accession>
<feature type="domain" description="C2" evidence="2">
    <location>
        <begin position="123"/>
        <end position="268"/>
    </location>
</feature>
<sequence length="633" mass="67216">MWNVSSRRASLALRVQGTGSSPDMSSPCVLPEGTAFVQRWSRCGSAAAAAAAAAAASTASTTAAATGSPPGSPVGSPVGSGDGSSSGGAWDRRSQKRPSFGAFRAFSAAKDFSRVACLAFPEEAANASSRLGYARLQLLLGYVVPEILEEESFAEDAESRAQETAGTPEESQPALRVPYRPYIVVSLNGRDIYRSAVLRCDSTSPSACLQGVWNERIEIQLHQPYSVLRLALYDRDTSTSALGGDELLGAADFQLHLLLPQRIYDITTVFAPFAVLDEGVLSGKEEAFVVLQGNRYLHRSQDTRAIVKETSCGVCGDHGGICKDSSNSCNGVDTEGASLYTIELDEEAVAKVVQDQLQQLQQQQQQNQGEFGGCRMRLMLQLLPHKASKCSTIPLLDEVSALLLPTPQETQEAALPPLNFPAVWSDLQDAHRKLVEGPLGVLAAGLYDAVYWERPALSIACLLAFVFLWRRPCFLPSALLLLSGLMLLIVSLIQMPPPPEEASSAGRADNSTGATASSSSSAAATTAETGRDGDRGVTPLGSRQRGRPGSLKAFEVSESENCAETSLLRSLLSAAVPPSVQLRVRQCHIVGALWVLGAWAGAEPAKACSIASYLVLASGEYCYSGSFSRVPQP</sequence>
<feature type="compositionally biased region" description="Low complexity" evidence="1">
    <location>
        <begin position="511"/>
        <end position="527"/>
    </location>
</feature>
<dbReference type="RefSeq" id="XP_013333533.1">
    <property type="nucleotide sequence ID" value="XM_013478079.1"/>
</dbReference>
<protein>
    <recommendedName>
        <fullName evidence="2">C2 domain-containing protein</fullName>
    </recommendedName>
</protein>
<dbReference type="OMA" id="WFSEMCA"/>